<reference evidence="2" key="1">
    <citation type="journal article" date="2019" name="Int. J. Syst. Evol. Microbiol.">
        <title>The Global Catalogue of Microorganisms (GCM) 10K type strain sequencing project: providing services to taxonomists for standard genome sequencing and annotation.</title>
        <authorList>
            <consortium name="The Broad Institute Genomics Platform"/>
            <consortium name="The Broad Institute Genome Sequencing Center for Infectious Disease"/>
            <person name="Wu L."/>
            <person name="Ma J."/>
        </authorList>
    </citation>
    <scope>NUCLEOTIDE SEQUENCE [LARGE SCALE GENOMIC DNA]</scope>
    <source>
        <strain evidence="2">KCTC 52274</strain>
    </source>
</reference>
<dbReference type="RefSeq" id="WP_378291733.1">
    <property type="nucleotide sequence ID" value="NZ_JBHULE010000019.1"/>
</dbReference>
<name>A0ABW5LD89_9FLAO</name>
<protein>
    <submittedName>
        <fullName evidence="1">Uncharacterized protein</fullName>
    </submittedName>
</protein>
<evidence type="ECO:0000313" key="2">
    <source>
        <dbReference type="Proteomes" id="UP001597319"/>
    </source>
</evidence>
<dbReference type="EMBL" id="JBHULE010000019">
    <property type="protein sequence ID" value="MFD2562815.1"/>
    <property type="molecule type" value="Genomic_DNA"/>
</dbReference>
<organism evidence="1 2">
    <name type="scientific">Aquimarina rubra</name>
    <dbReference type="NCBI Taxonomy" id="1920033"/>
    <lineage>
        <taxon>Bacteria</taxon>
        <taxon>Pseudomonadati</taxon>
        <taxon>Bacteroidota</taxon>
        <taxon>Flavobacteriia</taxon>
        <taxon>Flavobacteriales</taxon>
        <taxon>Flavobacteriaceae</taxon>
        <taxon>Aquimarina</taxon>
    </lineage>
</organism>
<comment type="caution">
    <text evidence="1">The sequence shown here is derived from an EMBL/GenBank/DDBJ whole genome shotgun (WGS) entry which is preliminary data.</text>
</comment>
<evidence type="ECO:0000313" key="1">
    <source>
        <dbReference type="EMBL" id="MFD2562815.1"/>
    </source>
</evidence>
<gene>
    <name evidence="1" type="ORF">ACFSR1_09085</name>
</gene>
<keyword evidence="2" id="KW-1185">Reference proteome</keyword>
<proteinExistence type="predicted"/>
<dbReference type="Proteomes" id="UP001597319">
    <property type="component" value="Unassembled WGS sequence"/>
</dbReference>
<accession>A0ABW5LD89</accession>
<sequence>MKVKFEKIEGAISAVTSEIKYNLLSLFLEDYKENVIMDPIIEDLESLMSGEKVFDDIQDSSAYWSYGNGQGYFEVEGDTAYFEPFEERTSAPRIVMPLKEVIDLLKEWRVFLNS</sequence>